<dbReference type="RefSeq" id="XP_020096612.1">
    <property type="nucleotide sequence ID" value="XM_020241023.1"/>
</dbReference>
<dbReference type="OrthoDB" id="1922268at2759"/>
<evidence type="ECO:0000313" key="6">
    <source>
        <dbReference type="RefSeq" id="XP_020096612.1"/>
    </source>
</evidence>
<keyword evidence="1" id="KW-0175">Coiled coil</keyword>
<feature type="compositionally biased region" description="Low complexity" evidence="2">
    <location>
        <begin position="283"/>
        <end position="293"/>
    </location>
</feature>
<name>A0A199V1P7_ANACO</name>
<dbReference type="Proteomes" id="UP000092600">
    <property type="component" value="Unassembled WGS sequence"/>
</dbReference>
<reference evidence="3 4" key="1">
    <citation type="journal article" date="2016" name="DNA Res.">
        <title>The draft genome of MD-2 pineapple using hybrid error correction of long reads.</title>
        <authorList>
            <person name="Redwan R.M."/>
            <person name="Saidin A."/>
            <person name="Kumar S.V."/>
        </authorList>
    </citation>
    <scope>NUCLEOTIDE SEQUENCE [LARGE SCALE GENOMIC DNA]</scope>
    <source>
        <strain evidence="4">cv. MD2</strain>
        <tissue evidence="3">Leaf</tissue>
    </source>
</reference>
<organism evidence="3 4">
    <name type="scientific">Ananas comosus</name>
    <name type="common">Pineapple</name>
    <name type="synonym">Ananas ananas</name>
    <dbReference type="NCBI Taxonomy" id="4615"/>
    <lineage>
        <taxon>Eukaryota</taxon>
        <taxon>Viridiplantae</taxon>
        <taxon>Streptophyta</taxon>
        <taxon>Embryophyta</taxon>
        <taxon>Tracheophyta</taxon>
        <taxon>Spermatophyta</taxon>
        <taxon>Magnoliopsida</taxon>
        <taxon>Liliopsida</taxon>
        <taxon>Poales</taxon>
        <taxon>Bromeliaceae</taxon>
        <taxon>Bromelioideae</taxon>
        <taxon>Ananas</taxon>
    </lineage>
</organism>
<evidence type="ECO:0000256" key="2">
    <source>
        <dbReference type="SAM" id="MobiDB-lite"/>
    </source>
</evidence>
<reference evidence="6" key="2">
    <citation type="submission" date="2025-04" db="UniProtKB">
        <authorList>
            <consortium name="RefSeq"/>
        </authorList>
    </citation>
    <scope>IDENTIFICATION</scope>
    <source>
        <tissue evidence="6">Leaf</tissue>
    </source>
</reference>
<evidence type="ECO:0000313" key="3">
    <source>
        <dbReference type="EMBL" id="OAY70800.1"/>
    </source>
</evidence>
<feature type="coiled-coil region" evidence="1">
    <location>
        <begin position="121"/>
        <end position="158"/>
    </location>
</feature>
<accession>A0A199V1P7</accession>
<dbReference type="PANTHER" id="PTHR36764">
    <property type="entry name" value="TRNA (ILE)-LYSIDINE SYNTHASE"/>
    <property type="match status" value="1"/>
</dbReference>
<gene>
    <name evidence="6" type="primary">LOC109715830</name>
    <name evidence="3" type="ORF">ACMD2_15596</name>
</gene>
<feature type="region of interest" description="Disordered" evidence="2">
    <location>
        <begin position="1"/>
        <end position="23"/>
    </location>
</feature>
<keyword evidence="5" id="KW-1185">Reference proteome</keyword>
<feature type="compositionally biased region" description="Polar residues" evidence="2">
    <location>
        <begin position="201"/>
        <end position="227"/>
    </location>
</feature>
<dbReference type="Gramene" id="Aco023092.1.mrna1">
    <property type="protein sequence ID" value="Aco023092.1.mrna1"/>
    <property type="gene ID" value="Aco023092.1.path1"/>
</dbReference>
<protein>
    <submittedName>
        <fullName evidence="6">Uncharacterized protein LOC109715830</fullName>
    </submittedName>
</protein>
<feature type="region of interest" description="Disordered" evidence="2">
    <location>
        <begin position="49"/>
        <end position="109"/>
    </location>
</feature>
<dbReference type="STRING" id="4615.A0A199V1P7"/>
<feature type="compositionally biased region" description="Polar residues" evidence="2">
    <location>
        <begin position="234"/>
        <end position="245"/>
    </location>
</feature>
<evidence type="ECO:0000313" key="5">
    <source>
        <dbReference type="Proteomes" id="UP000515123"/>
    </source>
</evidence>
<evidence type="ECO:0000256" key="1">
    <source>
        <dbReference type="SAM" id="Coils"/>
    </source>
</evidence>
<dbReference type="GO" id="GO:0009507">
    <property type="term" value="C:chloroplast"/>
    <property type="evidence" value="ECO:0007669"/>
    <property type="project" value="TreeGrafter"/>
</dbReference>
<feature type="region of interest" description="Disordered" evidence="2">
    <location>
        <begin position="263"/>
        <end position="293"/>
    </location>
</feature>
<dbReference type="Proteomes" id="UP000515123">
    <property type="component" value="Linkage group 9"/>
</dbReference>
<dbReference type="PANTHER" id="PTHR36764:SF1">
    <property type="entry name" value="TRNA (ILE)-LYSIDINE SYNTHASE"/>
    <property type="match status" value="1"/>
</dbReference>
<dbReference type="AlphaFoldDB" id="A0A199V1P7"/>
<dbReference type="EMBL" id="LSRQ01003776">
    <property type="protein sequence ID" value="OAY70800.1"/>
    <property type="molecule type" value="Genomic_DNA"/>
</dbReference>
<dbReference type="GeneID" id="109715830"/>
<proteinExistence type="predicted"/>
<feature type="region of interest" description="Disordered" evidence="2">
    <location>
        <begin position="176"/>
        <end position="250"/>
    </location>
</feature>
<evidence type="ECO:0000313" key="4">
    <source>
        <dbReference type="Proteomes" id="UP000092600"/>
    </source>
</evidence>
<sequence>MVALAVSRGNLHKVPNAPRRWPLPPRSISLPQFKNLLRRRALALSRIAAAAADENPSSTSPCTEKKVKEEEAEESPEKAVNPAIGGAAAKNGEDEPAPDGKAVKEDAADSKLEVIDDSKDIVKKEESKGELENKLQVLNEKKHNLVQMLKQILNAEEEVKRRTMLSSVTMPLHVEVNFGGDSAGESDAAPSHSSHGRQLHQIHSTSPSASSLNRPVFGSLQQNSNPSRGLGAHPSTTYAASNSPSGFPLMGQLAHAASLPLSSPGAQFMASSPSPAGSGGGSSFCRNSRTSSS</sequence>